<dbReference type="CDD" id="cd11476">
    <property type="entry name" value="SLC5sbd_DUR3"/>
    <property type="match status" value="1"/>
</dbReference>
<dbReference type="NCBIfam" id="TIGR00813">
    <property type="entry name" value="sss"/>
    <property type="match status" value="1"/>
</dbReference>
<dbReference type="PROSITE" id="PS50283">
    <property type="entry name" value="NA_SOLUT_SYMP_3"/>
    <property type="match status" value="1"/>
</dbReference>
<dbReference type="OrthoDB" id="6132759at2759"/>
<feature type="transmembrane region" description="Helical" evidence="7">
    <location>
        <begin position="23"/>
        <end position="43"/>
    </location>
</feature>
<feature type="transmembrane region" description="Helical" evidence="7">
    <location>
        <begin position="103"/>
        <end position="123"/>
    </location>
</feature>
<feature type="transmembrane region" description="Helical" evidence="7">
    <location>
        <begin position="365"/>
        <end position="391"/>
    </location>
</feature>
<evidence type="ECO:0000256" key="3">
    <source>
        <dbReference type="ARBA" id="ARBA00022692"/>
    </source>
</evidence>
<organism evidence="8 9">
    <name type="scientific">Moelleriella libera RCEF 2490</name>
    <dbReference type="NCBI Taxonomy" id="1081109"/>
    <lineage>
        <taxon>Eukaryota</taxon>
        <taxon>Fungi</taxon>
        <taxon>Dikarya</taxon>
        <taxon>Ascomycota</taxon>
        <taxon>Pezizomycotina</taxon>
        <taxon>Sordariomycetes</taxon>
        <taxon>Hypocreomycetidae</taxon>
        <taxon>Hypocreales</taxon>
        <taxon>Clavicipitaceae</taxon>
        <taxon>Moelleriella</taxon>
    </lineage>
</organism>
<feature type="transmembrane region" description="Helical" evidence="7">
    <location>
        <begin position="300"/>
        <end position="326"/>
    </location>
</feature>
<evidence type="ECO:0000256" key="1">
    <source>
        <dbReference type="ARBA" id="ARBA00004141"/>
    </source>
</evidence>
<name>A0A162I943_9HYPO</name>
<dbReference type="GO" id="GO:0015204">
    <property type="term" value="F:urea transmembrane transporter activity"/>
    <property type="evidence" value="ECO:0007669"/>
    <property type="project" value="InterPro"/>
</dbReference>
<evidence type="ECO:0000313" key="9">
    <source>
        <dbReference type="Proteomes" id="UP000078544"/>
    </source>
</evidence>
<feature type="transmembrane region" description="Helical" evidence="7">
    <location>
        <begin position="64"/>
        <end position="83"/>
    </location>
</feature>
<evidence type="ECO:0000256" key="2">
    <source>
        <dbReference type="ARBA" id="ARBA00006434"/>
    </source>
</evidence>
<evidence type="ECO:0000256" key="5">
    <source>
        <dbReference type="ARBA" id="ARBA00023136"/>
    </source>
</evidence>
<reference evidence="8 9" key="1">
    <citation type="journal article" date="2016" name="Genome Biol. Evol.">
        <title>Divergent and convergent evolution of fungal pathogenicity.</title>
        <authorList>
            <person name="Shang Y."/>
            <person name="Xiao G."/>
            <person name="Zheng P."/>
            <person name="Cen K."/>
            <person name="Zhan S."/>
            <person name="Wang C."/>
        </authorList>
    </citation>
    <scope>NUCLEOTIDE SEQUENCE [LARGE SCALE GENOMIC DNA]</scope>
    <source>
        <strain evidence="8 9">RCEF 2490</strain>
    </source>
</reference>
<proteinExistence type="inferred from homology"/>
<evidence type="ECO:0000256" key="4">
    <source>
        <dbReference type="ARBA" id="ARBA00022989"/>
    </source>
</evidence>
<dbReference type="Gene3D" id="1.20.1730.10">
    <property type="entry name" value="Sodium/glucose cotransporter"/>
    <property type="match status" value="1"/>
</dbReference>
<feature type="transmembrane region" description="Helical" evidence="7">
    <location>
        <begin position="412"/>
        <end position="434"/>
    </location>
</feature>
<keyword evidence="9" id="KW-1185">Reference proteome</keyword>
<comment type="similarity">
    <text evidence="2 6">Belongs to the sodium:solute symporter (SSF) (TC 2.A.21) family.</text>
</comment>
<feature type="transmembrane region" description="Helical" evidence="7">
    <location>
        <begin position="583"/>
        <end position="602"/>
    </location>
</feature>
<keyword evidence="5 7" id="KW-0472">Membrane</keyword>
<dbReference type="InterPro" id="IPR038377">
    <property type="entry name" value="Na/Glc_symporter_sf"/>
</dbReference>
<feature type="transmembrane region" description="Helical" evidence="7">
    <location>
        <begin position="144"/>
        <end position="166"/>
    </location>
</feature>
<comment type="caution">
    <text evidence="8">The sequence shown here is derived from an EMBL/GenBank/DDBJ whole genome shotgun (WGS) entry which is preliminary data.</text>
</comment>
<dbReference type="PANTHER" id="PTHR46154">
    <property type="match status" value="1"/>
</dbReference>
<dbReference type="Proteomes" id="UP000078544">
    <property type="component" value="Unassembled WGS sequence"/>
</dbReference>
<gene>
    <name evidence="8" type="ORF">AAL_07344</name>
</gene>
<dbReference type="Pfam" id="PF00474">
    <property type="entry name" value="SSF"/>
    <property type="match status" value="1"/>
</dbReference>
<feature type="transmembrane region" description="Helical" evidence="7">
    <location>
        <begin position="440"/>
        <end position="461"/>
    </location>
</feature>
<keyword evidence="3 7" id="KW-0812">Transmembrane</keyword>
<feature type="transmembrane region" description="Helical" evidence="7">
    <location>
        <begin position="172"/>
        <end position="196"/>
    </location>
</feature>
<feature type="transmembrane region" description="Helical" evidence="7">
    <location>
        <begin position="208"/>
        <end position="227"/>
    </location>
</feature>
<feature type="transmembrane region" description="Helical" evidence="7">
    <location>
        <begin position="618"/>
        <end position="642"/>
    </location>
</feature>
<accession>A0A162I943</accession>
<dbReference type="InterPro" id="IPR031155">
    <property type="entry name" value="DUR"/>
</dbReference>
<protein>
    <submittedName>
        <fullName evidence="8">Sodium/solute symporter</fullName>
    </submittedName>
</protein>
<evidence type="ECO:0000256" key="6">
    <source>
        <dbReference type="RuleBase" id="RU362091"/>
    </source>
</evidence>
<feature type="transmembrane region" description="Helical" evidence="7">
    <location>
        <begin position="508"/>
        <end position="528"/>
    </location>
</feature>
<dbReference type="InterPro" id="IPR001734">
    <property type="entry name" value="Na/solute_symporter"/>
</dbReference>
<comment type="subcellular location">
    <subcellularLocation>
        <location evidence="1">Membrane</location>
        <topology evidence="1">Multi-pass membrane protein</topology>
    </subcellularLocation>
</comment>
<evidence type="ECO:0000256" key="7">
    <source>
        <dbReference type="SAM" id="Phobius"/>
    </source>
</evidence>
<feature type="transmembrane region" description="Helical" evidence="7">
    <location>
        <begin position="468"/>
        <end position="488"/>
    </location>
</feature>
<dbReference type="STRING" id="1081109.A0A162I943"/>
<evidence type="ECO:0000313" key="8">
    <source>
        <dbReference type="EMBL" id="KZZ90243.1"/>
    </source>
</evidence>
<feature type="transmembrane region" description="Helical" evidence="7">
    <location>
        <begin position="266"/>
        <end position="288"/>
    </location>
</feature>
<dbReference type="EMBL" id="AZGY01000022">
    <property type="protein sequence ID" value="KZZ90243.1"/>
    <property type="molecule type" value="Genomic_DNA"/>
</dbReference>
<dbReference type="GO" id="GO:0005886">
    <property type="term" value="C:plasma membrane"/>
    <property type="evidence" value="ECO:0007669"/>
    <property type="project" value="TreeGrafter"/>
</dbReference>
<dbReference type="AlphaFoldDB" id="A0A162I943"/>
<sequence length="667" mass="71545">MVFTRADTAGDSGAVVEPPLPQAAGYVIVIVVGFLIALIMMVTTRILRKTAGEDNNTTEMFMTANRRVGTGLTASAVISSWLWSTAMLGSSLVGYNFGVAGPFWFAAGCSPMIVFFSLLGIACKLRVPEAHTLLEIVRIRYGTAGHLVWIVLCLINNIIAVANMLLGASAAISALTGMHIIAATFLLPVGVVLYTFVGGIKATFLTDYFHTFVITVIVCFFTIKVFMVPEIGSPQDLFDIVASLGRANPVPGNYEGSYLTMTSKGAILFGIIHILSNFGLVIMDTGFFAKAFSAAPHAVVPGYIVGGIAYFAIPWCLGTIMSFAALSLEGTERFPTFPRRLSASEISSGLVLPYAAVAIAGKGGAVAVVLITFMAVTSTISAQVISVSSIISFDIYRRYFNRDAGDRDAIRWSHIGVVAFGIFSAAFSTALHYGNVDLSWTLYMLGVLTCPGIVPTVFTILWRRQSKLAAVTAPLLGMATGIGVWLGSASALYGDISVATTGQTLPCVYGTVASAFSPAVYSIVITLVKPQNFDWAEFRKEKLAFTKDVHDAADSAGSGHGDAKEPDQRISSYSADKTKLKRWGTIAAVWAAATFLGHWVLWPLPMYAANYVFGRSFFAAWLVVSIIWAWCTMLVAGFYPIIDGWGQLSQVYQGLRAGWPRGRTANT</sequence>
<keyword evidence="4 7" id="KW-1133">Transmembrane helix</keyword>
<dbReference type="PANTHER" id="PTHR46154:SF1">
    <property type="entry name" value="ACTIVE TRANSPORTER, PUTATIVE (AFU_ORTHOLOGUE AFUA_1G17570)-RELATED"/>
    <property type="match status" value="1"/>
</dbReference>